<sequence>MASPENPNWLLDCPLIDDLSAPPANGFIWAPQEFNHQSKVRPPFTTHEGYVSMGANDTFVETETFKEQGSQKRARSESSSQAGSKACREKMRRDRLNDKFLELGSILEPDKPPKIDKVGILCDAARMVTQLRAEAQKLNDLNQTLQEKIKELKAEKIELRDEKQRLKTEKESLEQQAKFLNAPRPSFIPHPPLIHTAFSAPGKNPGQKLMMPVMGYPGFPMWQFMHPSDVDTSQDAESCPPVA</sequence>
<evidence type="ECO:0000313" key="9">
    <source>
        <dbReference type="EMBL" id="KAI0507481.1"/>
    </source>
</evidence>
<comment type="caution">
    <text evidence="9">The sequence shown here is derived from an EMBL/GenBank/DDBJ whole genome shotgun (WGS) entry which is preliminary data.</text>
</comment>
<dbReference type="PANTHER" id="PTHR46133">
    <property type="entry name" value="BHLH TRANSCRIPTION FACTOR"/>
    <property type="match status" value="1"/>
</dbReference>
<evidence type="ECO:0000256" key="5">
    <source>
        <dbReference type="ARBA" id="ARBA00023242"/>
    </source>
</evidence>
<dbReference type="InterPro" id="IPR057075">
    <property type="entry name" value="bHLH_IRO3"/>
</dbReference>
<dbReference type="GO" id="GO:0046983">
    <property type="term" value="F:protein dimerization activity"/>
    <property type="evidence" value="ECO:0007669"/>
    <property type="project" value="InterPro"/>
</dbReference>
<evidence type="ECO:0000256" key="7">
    <source>
        <dbReference type="SAM" id="MobiDB-lite"/>
    </source>
</evidence>
<protein>
    <recommendedName>
        <fullName evidence="8">BHLH domain-containing protein</fullName>
    </recommendedName>
</protein>
<keyword evidence="4" id="KW-0804">Transcription</keyword>
<evidence type="ECO:0000256" key="1">
    <source>
        <dbReference type="ARBA" id="ARBA00005510"/>
    </source>
</evidence>
<comment type="similarity">
    <text evidence="1">Belongs to the bHLH protein family.</text>
</comment>
<evidence type="ECO:0000256" key="3">
    <source>
        <dbReference type="ARBA" id="ARBA00023125"/>
    </source>
</evidence>
<dbReference type="SMR" id="A0A8T3B9M8"/>
<evidence type="ECO:0000259" key="8">
    <source>
        <dbReference type="PROSITE" id="PS50888"/>
    </source>
</evidence>
<evidence type="ECO:0000313" key="10">
    <source>
        <dbReference type="Proteomes" id="UP000829196"/>
    </source>
</evidence>
<evidence type="ECO:0000256" key="2">
    <source>
        <dbReference type="ARBA" id="ARBA00023015"/>
    </source>
</evidence>
<gene>
    <name evidence="9" type="ORF">KFK09_013606</name>
</gene>
<dbReference type="EMBL" id="JAGYWB010000010">
    <property type="protein sequence ID" value="KAI0507481.1"/>
    <property type="molecule type" value="Genomic_DNA"/>
</dbReference>
<organism evidence="9 10">
    <name type="scientific">Dendrobium nobile</name>
    <name type="common">Orchid</name>
    <dbReference type="NCBI Taxonomy" id="94219"/>
    <lineage>
        <taxon>Eukaryota</taxon>
        <taxon>Viridiplantae</taxon>
        <taxon>Streptophyta</taxon>
        <taxon>Embryophyta</taxon>
        <taxon>Tracheophyta</taxon>
        <taxon>Spermatophyta</taxon>
        <taxon>Magnoliopsida</taxon>
        <taxon>Liliopsida</taxon>
        <taxon>Asparagales</taxon>
        <taxon>Orchidaceae</taxon>
        <taxon>Epidendroideae</taxon>
        <taxon>Malaxideae</taxon>
        <taxon>Dendrobiinae</taxon>
        <taxon>Dendrobium</taxon>
    </lineage>
</organism>
<feature type="region of interest" description="Disordered" evidence="7">
    <location>
        <begin position="64"/>
        <end position="90"/>
    </location>
</feature>
<keyword evidence="5" id="KW-0539">Nucleus</keyword>
<evidence type="ECO:0000256" key="6">
    <source>
        <dbReference type="SAM" id="Coils"/>
    </source>
</evidence>
<dbReference type="OrthoDB" id="515493at2759"/>
<dbReference type="Gene3D" id="4.10.280.10">
    <property type="entry name" value="Helix-loop-helix DNA-binding domain"/>
    <property type="match status" value="1"/>
</dbReference>
<proteinExistence type="inferred from homology"/>
<dbReference type="InterPro" id="IPR044818">
    <property type="entry name" value="ILR3-like"/>
</dbReference>
<dbReference type="SUPFAM" id="SSF47459">
    <property type="entry name" value="HLH, helix-loop-helix DNA-binding domain"/>
    <property type="match status" value="1"/>
</dbReference>
<dbReference type="GO" id="GO:0006879">
    <property type="term" value="P:intracellular iron ion homeostasis"/>
    <property type="evidence" value="ECO:0007669"/>
    <property type="project" value="InterPro"/>
</dbReference>
<dbReference type="PROSITE" id="PS50888">
    <property type="entry name" value="BHLH"/>
    <property type="match status" value="1"/>
</dbReference>
<dbReference type="Pfam" id="PF23177">
    <property type="entry name" value="bHLH_IRO3"/>
    <property type="match status" value="1"/>
</dbReference>
<dbReference type="GO" id="GO:0000976">
    <property type="term" value="F:transcription cis-regulatory region binding"/>
    <property type="evidence" value="ECO:0007669"/>
    <property type="project" value="UniProtKB-ARBA"/>
</dbReference>
<feature type="domain" description="BHLH" evidence="8">
    <location>
        <begin position="80"/>
        <end position="131"/>
    </location>
</feature>
<keyword evidence="6" id="KW-0175">Coiled coil</keyword>
<dbReference type="InterPro" id="IPR011598">
    <property type="entry name" value="bHLH_dom"/>
</dbReference>
<dbReference type="SMART" id="SM00353">
    <property type="entry name" value="HLH"/>
    <property type="match status" value="1"/>
</dbReference>
<name>A0A8T3B9M8_DENNO</name>
<dbReference type="CDD" id="cd11446">
    <property type="entry name" value="bHLH_AtILR3_like"/>
    <property type="match status" value="1"/>
</dbReference>
<dbReference type="FunFam" id="4.10.280.10:FF:000104">
    <property type="entry name" value="Transcription factor bHLH34"/>
    <property type="match status" value="1"/>
</dbReference>
<evidence type="ECO:0000256" key="4">
    <source>
        <dbReference type="ARBA" id="ARBA00023163"/>
    </source>
</evidence>
<feature type="coiled-coil region" evidence="6">
    <location>
        <begin position="128"/>
        <end position="176"/>
    </location>
</feature>
<accession>A0A8T3B9M8</accession>
<keyword evidence="10" id="KW-1185">Reference proteome</keyword>
<dbReference type="InterPro" id="IPR036638">
    <property type="entry name" value="HLH_DNA-bd_sf"/>
</dbReference>
<feature type="compositionally biased region" description="Basic and acidic residues" evidence="7">
    <location>
        <begin position="64"/>
        <end position="76"/>
    </location>
</feature>
<dbReference type="GO" id="GO:0003700">
    <property type="term" value="F:DNA-binding transcription factor activity"/>
    <property type="evidence" value="ECO:0007669"/>
    <property type="project" value="InterPro"/>
</dbReference>
<keyword evidence="2" id="KW-0805">Transcription regulation</keyword>
<reference evidence="9" key="1">
    <citation type="journal article" date="2022" name="Front. Genet.">
        <title>Chromosome-Scale Assembly of the Dendrobium nobile Genome Provides Insights Into the Molecular Mechanism of the Biosynthesis of the Medicinal Active Ingredient of Dendrobium.</title>
        <authorList>
            <person name="Xu Q."/>
            <person name="Niu S.-C."/>
            <person name="Li K.-L."/>
            <person name="Zheng P.-J."/>
            <person name="Zhang X.-J."/>
            <person name="Jia Y."/>
            <person name="Liu Y."/>
            <person name="Niu Y.-X."/>
            <person name="Yu L.-H."/>
            <person name="Chen D.-F."/>
            <person name="Zhang G.-Q."/>
        </authorList>
    </citation>
    <scope>NUCLEOTIDE SEQUENCE</scope>
    <source>
        <tissue evidence="9">Leaf</tissue>
    </source>
</reference>
<dbReference type="PANTHER" id="PTHR46133:SF28">
    <property type="entry name" value="BHLH TRANSCRIPTION FACTOR"/>
    <property type="match status" value="1"/>
</dbReference>
<keyword evidence="3" id="KW-0238">DNA-binding</keyword>
<dbReference type="Proteomes" id="UP000829196">
    <property type="component" value="Unassembled WGS sequence"/>
</dbReference>
<dbReference type="AlphaFoldDB" id="A0A8T3B9M8"/>